<protein>
    <recommendedName>
        <fullName evidence="7">3-ketosteroid-9-alpha-monooxygenase oxygenase component-like C-terminal domain-containing protein</fullName>
    </recommendedName>
</protein>
<dbReference type="EMBL" id="KQ434905">
    <property type="protein sequence ID" value="KZC11276.1"/>
    <property type="molecule type" value="Genomic_DNA"/>
</dbReference>
<keyword evidence="5" id="KW-0472">Membrane</keyword>
<dbReference type="Proteomes" id="UP000076502">
    <property type="component" value="Unassembled WGS sequence"/>
</dbReference>
<keyword evidence="4" id="KW-0560">Oxidoreductase</keyword>
<organism evidence="8 9">
    <name type="scientific">Dufourea novaeangliae</name>
    <name type="common">Sweat bee</name>
    <dbReference type="NCBI Taxonomy" id="178035"/>
    <lineage>
        <taxon>Eukaryota</taxon>
        <taxon>Metazoa</taxon>
        <taxon>Ecdysozoa</taxon>
        <taxon>Arthropoda</taxon>
        <taxon>Hexapoda</taxon>
        <taxon>Insecta</taxon>
        <taxon>Pterygota</taxon>
        <taxon>Neoptera</taxon>
        <taxon>Endopterygota</taxon>
        <taxon>Hymenoptera</taxon>
        <taxon>Apocrita</taxon>
        <taxon>Aculeata</taxon>
        <taxon>Apoidea</taxon>
        <taxon>Anthophila</taxon>
        <taxon>Halictidae</taxon>
        <taxon>Rophitinae</taxon>
        <taxon>Dufourea</taxon>
    </lineage>
</organism>
<feature type="non-terminal residue" evidence="8">
    <location>
        <position position="203"/>
    </location>
</feature>
<dbReference type="Pfam" id="PF19298">
    <property type="entry name" value="KshA_C"/>
    <property type="match status" value="1"/>
</dbReference>
<dbReference type="GO" id="GO:0005737">
    <property type="term" value="C:cytoplasm"/>
    <property type="evidence" value="ECO:0007669"/>
    <property type="project" value="TreeGrafter"/>
</dbReference>
<dbReference type="InterPro" id="IPR045605">
    <property type="entry name" value="KshA-like_C"/>
</dbReference>
<evidence type="ECO:0000313" key="8">
    <source>
        <dbReference type="EMBL" id="KZC11276.1"/>
    </source>
</evidence>
<evidence type="ECO:0000313" key="9">
    <source>
        <dbReference type="Proteomes" id="UP000076502"/>
    </source>
</evidence>
<dbReference type="GO" id="GO:0016020">
    <property type="term" value="C:membrane"/>
    <property type="evidence" value="ECO:0007669"/>
    <property type="project" value="UniProtKB-SubCell"/>
</dbReference>
<dbReference type="GO" id="GO:0016491">
    <property type="term" value="F:oxidoreductase activity"/>
    <property type="evidence" value="ECO:0007669"/>
    <property type="project" value="UniProtKB-KW"/>
</dbReference>
<name>A0A154PHB8_DUFNO</name>
<dbReference type="SUPFAM" id="SSF55961">
    <property type="entry name" value="Bet v1-like"/>
    <property type="match status" value="1"/>
</dbReference>
<keyword evidence="2" id="KW-0812">Transmembrane</keyword>
<proteinExistence type="predicted"/>
<dbReference type="GO" id="GO:0008203">
    <property type="term" value="P:cholesterol metabolic process"/>
    <property type="evidence" value="ECO:0007669"/>
    <property type="project" value="InterPro"/>
</dbReference>
<keyword evidence="3" id="KW-1133">Transmembrane helix</keyword>
<evidence type="ECO:0000256" key="3">
    <source>
        <dbReference type="ARBA" id="ARBA00022989"/>
    </source>
</evidence>
<dbReference type="PANTHER" id="PTHR21266">
    <property type="entry name" value="IRON-SULFUR DOMAIN CONTAINING PROTEIN"/>
    <property type="match status" value="1"/>
</dbReference>
<reference evidence="8 9" key="1">
    <citation type="submission" date="2015-07" db="EMBL/GenBank/DDBJ databases">
        <title>The genome of Dufourea novaeangliae.</title>
        <authorList>
            <person name="Pan H."/>
            <person name="Kapheim K."/>
        </authorList>
    </citation>
    <scope>NUCLEOTIDE SEQUENCE [LARGE SCALE GENOMIC DNA]</scope>
    <source>
        <strain evidence="8">0120121106</strain>
        <tissue evidence="8">Whole body</tissue>
    </source>
</reference>
<dbReference type="PANTHER" id="PTHR21266:SF32">
    <property type="entry name" value="CHOLESTEROL 7-DESATURASE NVD"/>
    <property type="match status" value="1"/>
</dbReference>
<evidence type="ECO:0000256" key="6">
    <source>
        <dbReference type="SAM" id="MobiDB-lite"/>
    </source>
</evidence>
<feature type="region of interest" description="Disordered" evidence="6">
    <location>
        <begin position="42"/>
        <end position="63"/>
    </location>
</feature>
<accession>A0A154PHB8</accession>
<dbReference type="Gene3D" id="3.90.380.10">
    <property type="entry name" value="Naphthalene 1,2-dioxygenase Alpha Subunit, Chain A, domain 1"/>
    <property type="match status" value="1"/>
</dbReference>
<dbReference type="STRING" id="178035.A0A154PHB8"/>
<evidence type="ECO:0000259" key="7">
    <source>
        <dbReference type="Pfam" id="PF19298"/>
    </source>
</evidence>
<evidence type="ECO:0000256" key="5">
    <source>
        <dbReference type="ARBA" id="ARBA00023136"/>
    </source>
</evidence>
<gene>
    <name evidence="8" type="ORF">WN55_02367</name>
</gene>
<evidence type="ECO:0000256" key="1">
    <source>
        <dbReference type="ARBA" id="ARBA00004370"/>
    </source>
</evidence>
<comment type="subcellular location">
    <subcellularLocation>
        <location evidence="1">Membrane</location>
    </subcellularLocation>
</comment>
<feature type="domain" description="3-ketosteroid-9-alpha-monooxygenase oxygenase component-like C-terminal" evidence="7">
    <location>
        <begin position="1"/>
        <end position="187"/>
    </location>
</feature>
<dbReference type="InterPro" id="IPR050584">
    <property type="entry name" value="Cholesterol_7-desaturase"/>
</dbReference>
<sequence>EIAENGADTAHLSAVHGPTVFSNFVHPLSMIARHSWTNDGWTPHSSLTESKRSNGENENDTEDLNHRAYTTLRHSLVLFERYKLWHVDVHVQQIGPGYVEMMMDTFFGRLCILQTVTPMEPLLQKVVHVIYGPPLLSPYALLIFIGETLMFERDVAIWNRKKFEKQPLLVKEEKGILSYRRWYGQFYSQHSPSYHSAMKSLQW</sequence>
<dbReference type="OrthoDB" id="426882at2759"/>
<evidence type="ECO:0000256" key="2">
    <source>
        <dbReference type="ARBA" id="ARBA00022692"/>
    </source>
</evidence>
<evidence type="ECO:0000256" key="4">
    <source>
        <dbReference type="ARBA" id="ARBA00023002"/>
    </source>
</evidence>
<feature type="non-terminal residue" evidence="8">
    <location>
        <position position="1"/>
    </location>
</feature>
<keyword evidence="9" id="KW-1185">Reference proteome</keyword>
<dbReference type="AlphaFoldDB" id="A0A154PHB8"/>